<dbReference type="EMBL" id="JAMXQV010000014">
    <property type="protein sequence ID" value="MCR6486144.1"/>
    <property type="molecule type" value="Genomic_DNA"/>
</dbReference>
<organism evidence="1 2">
    <name type="scientific">Amycolatopsis iheyensis</name>
    <dbReference type="NCBI Taxonomy" id="2945988"/>
    <lineage>
        <taxon>Bacteria</taxon>
        <taxon>Bacillati</taxon>
        <taxon>Actinomycetota</taxon>
        <taxon>Actinomycetes</taxon>
        <taxon>Pseudonocardiales</taxon>
        <taxon>Pseudonocardiaceae</taxon>
        <taxon>Amycolatopsis</taxon>
    </lineage>
</organism>
<evidence type="ECO:0000313" key="2">
    <source>
        <dbReference type="Proteomes" id="UP001144096"/>
    </source>
</evidence>
<dbReference type="AlphaFoldDB" id="A0A9X2SL57"/>
<comment type="caution">
    <text evidence="1">The sequence shown here is derived from an EMBL/GenBank/DDBJ whole genome shotgun (WGS) entry which is preliminary data.</text>
</comment>
<reference evidence="1" key="1">
    <citation type="submission" date="2022-06" db="EMBL/GenBank/DDBJ databases">
        <title>Amycolatopsis iheyaensis sp. nov., a new species of the genus Amycolatopsis isolated from soil in Iheya island, Japan.</title>
        <authorList>
            <person name="Ngamcharungchit C."/>
            <person name="Kanto H."/>
            <person name="Take A."/>
            <person name="Intra B."/>
            <person name="Matsumoto A."/>
            <person name="Panbangred W."/>
            <person name="Inahashi Y."/>
        </authorList>
    </citation>
    <scope>NUCLEOTIDE SEQUENCE</scope>
    <source>
        <strain evidence="1">OK19-0408</strain>
    </source>
</reference>
<accession>A0A9X2SL57</accession>
<keyword evidence="2" id="KW-1185">Reference proteome</keyword>
<proteinExistence type="predicted"/>
<dbReference type="Proteomes" id="UP001144096">
    <property type="component" value="Unassembled WGS sequence"/>
</dbReference>
<protein>
    <submittedName>
        <fullName evidence="1">Uncharacterized protein</fullName>
    </submittedName>
</protein>
<sequence length="85" mass="9335">MRALDSPRRMIVVVPTEEFRRHQAATLPRAGSISAEVSDPVRDRLLALDAAAKVRARGIRVLEIDGSRNTEEVAGLVADHFGPYL</sequence>
<name>A0A9X2SL57_9PSEU</name>
<evidence type="ECO:0000313" key="1">
    <source>
        <dbReference type="EMBL" id="MCR6486144.1"/>
    </source>
</evidence>
<dbReference type="RefSeq" id="WP_257922730.1">
    <property type="nucleotide sequence ID" value="NZ_JAMXQV010000014.1"/>
</dbReference>
<gene>
    <name evidence="1" type="ORF">M8542_25270</name>
</gene>